<organism evidence="5 6">
    <name type="scientific">Caenorhabditis tropicalis</name>
    <dbReference type="NCBI Taxonomy" id="1561998"/>
    <lineage>
        <taxon>Eukaryota</taxon>
        <taxon>Metazoa</taxon>
        <taxon>Ecdysozoa</taxon>
        <taxon>Nematoda</taxon>
        <taxon>Chromadorea</taxon>
        <taxon>Rhabditida</taxon>
        <taxon>Rhabditina</taxon>
        <taxon>Rhabditomorpha</taxon>
        <taxon>Rhabditoidea</taxon>
        <taxon>Rhabditidae</taxon>
        <taxon>Peloderinae</taxon>
        <taxon>Caenorhabditis</taxon>
    </lineage>
</organism>
<dbReference type="SUPFAM" id="SSF48371">
    <property type="entry name" value="ARM repeat"/>
    <property type="match status" value="1"/>
</dbReference>
<feature type="region of interest" description="Disordered" evidence="2">
    <location>
        <begin position="1873"/>
        <end position="1895"/>
    </location>
</feature>
<dbReference type="InterPro" id="IPR050517">
    <property type="entry name" value="DDR_Repair_Kinase"/>
</dbReference>
<dbReference type="eggNOG" id="KOG0889">
    <property type="taxonomic scope" value="Eukaryota"/>
</dbReference>
<dbReference type="Pfam" id="PF20175">
    <property type="entry name" value="Tra1_central"/>
    <property type="match status" value="1"/>
</dbReference>
<dbReference type="Pfam" id="PF20206">
    <property type="entry name" value="Tra1_ring"/>
    <property type="match status" value="1"/>
</dbReference>
<dbReference type="Pfam" id="PF02259">
    <property type="entry name" value="FAT"/>
    <property type="match status" value="1"/>
</dbReference>
<dbReference type="InterPro" id="IPR003151">
    <property type="entry name" value="PIK-rel_kinase_FAT"/>
</dbReference>
<dbReference type="InterPro" id="IPR046807">
    <property type="entry name" value="Tra1_central"/>
</dbReference>
<evidence type="ECO:0000259" key="4">
    <source>
        <dbReference type="PROSITE" id="PS51189"/>
    </source>
</evidence>
<evidence type="ECO:0000313" key="5">
    <source>
        <dbReference type="Proteomes" id="UP000095282"/>
    </source>
</evidence>
<dbReference type="STRING" id="1561998.A0A1I7TFD1"/>
<keyword evidence="5" id="KW-1185">Reference proteome</keyword>
<reference evidence="6" key="1">
    <citation type="submission" date="2016-11" db="UniProtKB">
        <authorList>
            <consortium name="WormBaseParasite"/>
        </authorList>
    </citation>
    <scope>IDENTIFICATION</scope>
</reference>
<protein>
    <submittedName>
        <fullName evidence="6">Non-specific serine/threonine protein kinase</fullName>
    </submittedName>
</protein>
<dbReference type="PANTHER" id="PTHR11139">
    <property type="entry name" value="ATAXIA TELANGIECTASIA MUTATED ATM -RELATED"/>
    <property type="match status" value="1"/>
</dbReference>
<proteinExistence type="inferred from homology"/>
<accession>A0A1I7TFD1</accession>
<dbReference type="PROSITE" id="PS51189">
    <property type="entry name" value="FAT"/>
    <property type="match status" value="1"/>
</dbReference>
<dbReference type="GO" id="GO:0035267">
    <property type="term" value="C:NuA4 histone acetyltransferase complex"/>
    <property type="evidence" value="ECO:0007669"/>
    <property type="project" value="TreeGrafter"/>
</dbReference>
<evidence type="ECO:0000256" key="1">
    <source>
        <dbReference type="ARBA" id="ARBA00007234"/>
    </source>
</evidence>
<dbReference type="SMART" id="SM00146">
    <property type="entry name" value="PI3Kc"/>
    <property type="match status" value="1"/>
</dbReference>
<feature type="domain" description="FAT" evidence="4">
    <location>
        <begin position="2006"/>
        <end position="2618"/>
    </location>
</feature>
<dbReference type="InterPro" id="IPR046805">
    <property type="entry name" value="Tra1_ring"/>
</dbReference>
<dbReference type="GO" id="GO:0005634">
    <property type="term" value="C:nucleus"/>
    <property type="evidence" value="ECO:0007669"/>
    <property type="project" value="TreeGrafter"/>
</dbReference>
<dbReference type="PANTHER" id="PTHR11139:SF1">
    <property type="entry name" value="TRANSFORMATION_TRANSCRIPTION DOMAIN-ASSOCIATED PROTEIN"/>
    <property type="match status" value="1"/>
</dbReference>
<feature type="domain" description="PI3K/PI4K catalytic" evidence="3">
    <location>
        <begin position="2888"/>
        <end position="3242"/>
    </location>
</feature>
<dbReference type="PROSITE" id="PS50290">
    <property type="entry name" value="PI3_4_KINASE_3"/>
    <property type="match status" value="1"/>
</dbReference>
<comment type="similarity">
    <text evidence="1">Belongs to the PI3/PI4-kinase family. TRA1 subfamily.</text>
</comment>
<dbReference type="InterPro" id="IPR014009">
    <property type="entry name" value="PIK_FAT"/>
</dbReference>
<dbReference type="WBParaSite" id="Csp11.Scaffold60.g401.t1">
    <property type="protein sequence ID" value="Csp11.Scaffold60.g401.t1"/>
    <property type="gene ID" value="Csp11.Scaffold60.g401"/>
</dbReference>
<evidence type="ECO:0000313" key="6">
    <source>
        <dbReference type="WBParaSite" id="Csp11.Scaffold60.g401.t1"/>
    </source>
</evidence>
<name>A0A1I7TFD1_9PELO</name>
<dbReference type="GO" id="GO:0006355">
    <property type="term" value="P:regulation of DNA-templated transcription"/>
    <property type="evidence" value="ECO:0007669"/>
    <property type="project" value="TreeGrafter"/>
</dbReference>
<dbReference type="GO" id="GO:0006281">
    <property type="term" value="P:DNA repair"/>
    <property type="evidence" value="ECO:0007669"/>
    <property type="project" value="TreeGrafter"/>
</dbReference>
<evidence type="ECO:0000256" key="2">
    <source>
        <dbReference type="SAM" id="MobiDB-lite"/>
    </source>
</evidence>
<dbReference type="InterPro" id="IPR011009">
    <property type="entry name" value="Kinase-like_dom_sf"/>
</dbReference>
<evidence type="ECO:0000259" key="3">
    <source>
        <dbReference type="PROSITE" id="PS50290"/>
    </source>
</evidence>
<dbReference type="SUPFAM" id="SSF56112">
    <property type="entry name" value="Protein kinase-like (PK-like)"/>
    <property type="match status" value="1"/>
</dbReference>
<dbReference type="GO" id="GO:0000124">
    <property type="term" value="C:SAGA complex"/>
    <property type="evidence" value="ECO:0007669"/>
    <property type="project" value="TreeGrafter"/>
</dbReference>
<dbReference type="InterPro" id="IPR000403">
    <property type="entry name" value="PI3/4_kinase_cat_dom"/>
</dbReference>
<sequence length="3247" mass="373274">MLTSYLPEILKQSTVLALTAREPLNYFLLLRSLFRSIGGGAQDVLYGKFLQLLPNLLQFLNKLTSCQHRIQMRELFVELCLTVPVRLSSLLPYLPLLMDPLVCAMNGSPNIVTQGLRTLELCVDNLQPDFLLEHMIPVRAALVQGLYRVVSKAPDTASMAAAFRILGKFGGANRRLLYQPQILDVVSQADRFQSYINMEFSRMGLDGQHSIQLPLTELMRVAADQMRYPADQILNPNPQMIPSASMKKWCMELSKAILLAGFGSSGSHFVPNRNLPRVLKKLLTEFDVNNRTTEVYTCTRENDRELFVNALLVMIYGIWNKDGFRNAYSKFFIKVLRQFSIIAVLEYVGGNNWIRQAEEDGVIVLCLDSSVLVDALIICLSETSTTFLFAGVMCLRHINESLCLALPHTDQMSKVPMCKYLMEKVFKLCHGPAWYARAGGIQAIVYMIESFPRKFVMDYVIDIVDSVVEVLLGLTEEISSGATDAAYECLKKMMLVYFIPEEGQEEENLTLATIFMSVFAKHYFSSNERIRELMADLVGVCMKYSRLAPTLDKFYFRFKEFFEPEMERILSTLPTMSLSDASGSLDGVQNYMLTCPDGFEFEKDADLYKRYLTHLLDIAQTDTTVISQRYAYKKCETCPSHFLPPHPIPVQIDLMRASALQCLVIAYDRLKKQMSSEDDIEGEEVMSEILALDSPSITVEQVYESKETWRRLMTVLLRAAVDKENPDIAEKIQPVLLKVSPIPTNIIATFGAAYIRSISRASENNEEISFHDIRKFSVLVDLNPGILVRKMAINLANQMRDDRIRNCRVRSGEEKAIRELDRIGFTVKMLAGCQMSTLTHEMVIDIARFAAHFDYTYAQDVLVNWIDDVSTLMNKCPVEVWKFFLDRESILDPGRRSFIRRIIVYPSSGPLRQTFMDNPEYLDRLIDMDGTVFRDDDDRVISDREMFALSLVDRISRNCHDWLISPLSPIAKLKKLFNSTGFVERYGVRTITEVNAQEIQVLSMTEHKYKVPKLIINIFLRYLRVNIFDYDMFFDVVSVFMGKFVTDFCFVREYLEVEVIPKMPLKWRREIFLKVMEMLEENPVIGQGLQYVKVVQYLIIPSLQWAFERYDTDEIVGSTPIDDSEISIEVDSSANMDNLVGRLTAVIARKLSLSDGMVIVLYQLCTLFVQHASEHIHNNNCKKQGGRLRVFMLFAWPCLTEPNRQDPTMRYTGFYFLANIIERFTINRKIVLQVFHQLVTTYQQDTRDQVRRAIDILTPALRVRMEDGHQQILTSVKKILIEECHNLSHIQHIFHMIIRNYRVYYHVRNELLSHLLNAVQRALVMPNSVMENWQTRRYAIEICEMVVKWELFKNLKTDHAISDEEALEIDNRLDKLRSAASTERFDFEDGPNKRDLPESQRVVGKEPVDIIVNMLLRFCMTFHQNSNSSTGSQSQSQDLIKKSQLLLRAALRSSVWGEFVSIRTSMIEKYLSISNDANIRNDTMSPVFVSVIANAQQTLDMVCAIIPVIPKQTLMNMMRPLQRPLIQCLNSGPQLPEQNFKMTRLVTQIITRLLEKTTVTMHGLDELDMLNNHIIKFLNDNFSALVKTPGAPVLGVLGAFSLLRSICAHEPAYLDNVLSSFVKVVERAAKEHLSYTSNGSEGSIVKNVAELLVVCMELIRVRADQICVEIKRIMVSSVIAEIILKSHNDKVIQACVKVLGSFITPHDMDFTVNVVLINLVRIQTMIVSKFKSSKDLIADFLVVVIKVFENSEYRNSDPGSRLWEGFFWGLKSADPQTRENFSIIWEMTWPQLATVDMVHRMKYIIRDQDWSKFKHAFWLKFALWGMLRTIAKRPCDSTNKRKKVMFLNCATPWRTIEYAAKLRHDPTIMEQEMKQEEPEPMDTDEKPSQDDQNEKVPESLDALLEGQQELLDEASNYDFADALDVISQITFGLSDSDNKVTSNIWVILFRSFWSSLSPSEIEDFNTLIIPFLSSGVHNNYQTGVQDSVLAVWLRALADLTEIPARLIEFISIKHECWHTGIKILENNVICRPIAKQLKNIYLQELTVDPSLVSDMQTLESLGALYQDILEFDQFAGIWERRAVFPETVRAMSAIQLGDMESAATLLEQAMSKTHDALAPAVGTSNSSSMEKHVSPFIDKEYDHWMDMYISSCSELLQWQTVAEVCNSKDMQHVQGLITAASHIPDWAVVEECKNQIAGCIPPNFHLDYTIYNLMSTVMRLNENSHPNHSKEKCKIALQECIEAHISRWRALPSVASYAHVKLLQSMNLIQDIEESIEVRIALCDQPNKIDQALMMDMKGLMKVYRSRSPASADNMSFISSWYDWRNQIYGMMLQRFEQWDKLGLNLSTNGNQSIVPIHSMAQAQLTAAKHAQHLGFHNLTKDLLNKLAGLTAIPMVDARNKVCTYGKTLREMAKNTPEEKLKQELLHEALEVLEDVRIDDFQKDQIAMLLYNRANIHSVLGQTQNADNTFSTAAQLVELHNGNSVVACKLMKNWGHHLYNQFFSSKVCKETADNYGRQALACYFVAARVDNDVKARKAIARILWLAKHLAACGSHDALNRGIKNQIHALNLFNWLYWLPQLVTEIRHKPSSNFVLIMCRMAAAHPLQVFYHIREAVSNEYIDTIFEKDYSEEEMSAEEFDEDLFPKDEPFSRILKICLKYRPTDVRVFHRVLKELDEMDETWVERQLRYALRLKEQMFNDISDQMDANFNHIQFSEFVKNIAAAWKKQLEEDYEYFQQNFNTDYLVLRNRKKINVTQGFMGGKKSQIMFEKQLSHVFTDPPEMKDEFSFVTEFTQMIVPRLDLDNVEENGPTILVRTVVDWIRILRRRLEKLPKRVPLECSSLYLSRFSHRTGCIEMPNDLLNVLKNKNPQNSTNLTGQYISMISRFEPTFEIITRGEHVMRKLYIRGQLGKSAAFYLKKSIDDEPPNRVPQLLKHLDHLLQFDHESARRHLHVPNIVQLRVGPKTILYEIASVQPYAMPTDCTRNYPSSQIEIIHPYDVLAASLNGNVLPADMVTHFFDRFAQSAPSIGKPNGDGGMLTQPRLLEPHNVKHIIFEDFARDMVSYRFLFEYFQSRYPDPVMYYSMRKQFLHSLAVLSTIEYHCNLTPLGPDQMMMFANTGVLCNPWYRFEISKGQSLEEIEHFGHEVPFRLTPNIAFIVGVAQDGDFMWKVVMKTLLWDEYANNVDSENMVYVCHASNSYVAGITNKLKNTNDPDAKVKKDDIASLISRAKDSDNQSRMPPTYFAWY</sequence>
<dbReference type="Proteomes" id="UP000095282">
    <property type="component" value="Unplaced"/>
</dbReference>
<dbReference type="InterPro" id="IPR016024">
    <property type="entry name" value="ARM-type_fold"/>
</dbReference>